<dbReference type="PROSITE" id="PS00455">
    <property type="entry name" value="AMP_BINDING"/>
    <property type="match status" value="1"/>
</dbReference>
<comment type="caution">
    <text evidence="10">The sequence shown here is derived from an EMBL/GenBank/DDBJ whole genome shotgun (WGS) entry which is preliminary data.</text>
</comment>
<comment type="similarity">
    <text evidence="1 6">Belongs to the ATP-dependent AMP-binding enzyme family.</text>
</comment>
<feature type="modified residue" description="N6-acetyllysine" evidence="6">
    <location>
        <position position="607"/>
    </location>
</feature>
<dbReference type="GO" id="GO:0003987">
    <property type="term" value="F:acetate-CoA ligase activity"/>
    <property type="evidence" value="ECO:0007669"/>
    <property type="project" value="UniProtKB-UniRule"/>
</dbReference>
<proteinExistence type="inferred from homology"/>
<dbReference type="InterPro" id="IPR020845">
    <property type="entry name" value="AMP-binding_CS"/>
</dbReference>
<dbReference type="HAMAP" id="MF_01123">
    <property type="entry name" value="Ac_CoA_synth"/>
    <property type="match status" value="1"/>
</dbReference>
<keyword evidence="6" id="KW-0460">Magnesium</keyword>
<evidence type="ECO:0000256" key="3">
    <source>
        <dbReference type="ARBA" id="ARBA00022741"/>
    </source>
</evidence>
<keyword evidence="5 6" id="KW-0007">Acetylation</keyword>
<keyword evidence="4 6" id="KW-0067">ATP-binding</keyword>
<dbReference type="GO" id="GO:0016208">
    <property type="term" value="F:AMP binding"/>
    <property type="evidence" value="ECO:0007669"/>
    <property type="project" value="InterPro"/>
</dbReference>
<keyword evidence="2 6" id="KW-0436">Ligase</keyword>
<name>A0A7X9WWZ1_9SPHN</name>
<evidence type="ECO:0000256" key="1">
    <source>
        <dbReference type="ARBA" id="ARBA00006432"/>
    </source>
</evidence>
<dbReference type="SUPFAM" id="SSF56801">
    <property type="entry name" value="Acetyl-CoA synthetase-like"/>
    <property type="match status" value="1"/>
</dbReference>
<dbReference type="RefSeq" id="WP_169573601.1">
    <property type="nucleotide sequence ID" value="NZ_JABBFV010000008.1"/>
</dbReference>
<evidence type="ECO:0000256" key="2">
    <source>
        <dbReference type="ARBA" id="ARBA00022598"/>
    </source>
</evidence>
<feature type="binding site" evidence="6">
    <location>
        <begin position="191"/>
        <end position="194"/>
    </location>
    <ligand>
        <name>CoA</name>
        <dbReference type="ChEBI" id="CHEBI:57287"/>
    </ligand>
</feature>
<feature type="binding site" evidence="6">
    <location>
        <position position="513"/>
    </location>
    <ligand>
        <name>ATP</name>
        <dbReference type="ChEBI" id="CHEBI:30616"/>
    </ligand>
</feature>
<dbReference type="InterPro" id="IPR045851">
    <property type="entry name" value="AMP-bd_C_sf"/>
</dbReference>
<dbReference type="InterPro" id="IPR042099">
    <property type="entry name" value="ANL_N_sf"/>
</dbReference>
<dbReference type="FunFam" id="3.30.300.30:FF:000004">
    <property type="entry name" value="Acetyl-coenzyme A synthetase"/>
    <property type="match status" value="1"/>
</dbReference>
<dbReference type="EMBL" id="JABBFV010000008">
    <property type="protein sequence ID" value="NML11068.1"/>
    <property type="molecule type" value="Genomic_DNA"/>
</dbReference>
<dbReference type="PANTHER" id="PTHR24095:SF14">
    <property type="entry name" value="ACETYL-COENZYME A SYNTHETASE 1"/>
    <property type="match status" value="1"/>
</dbReference>
<dbReference type="GO" id="GO:0046872">
    <property type="term" value="F:metal ion binding"/>
    <property type="evidence" value="ECO:0007669"/>
    <property type="project" value="UniProtKB-KW"/>
</dbReference>
<dbReference type="EC" id="6.2.1.1" evidence="6"/>
<dbReference type="Pfam" id="PF16177">
    <property type="entry name" value="ACAS_N"/>
    <property type="match status" value="1"/>
</dbReference>
<feature type="domain" description="AMP-dependent synthetase/ligase" evidence="7">
    <location>
        <begin position="82"/>
        <end position="467"/>
    </location>
</feature>
<comment type="cofactor">
    <cofactor evidence="6">
        <name>Mg(2+)</name>
        <dbReference type="ChEBI" id="CHEBI:18420"/>
    </cofactor>
</comment>
<feature type="domain" description="Acetyl-coenzyme A synthetase N-terminal" evidence="9">
    <location>
        <begin position="25"/>
        <end position="80"/>
    </location>
</feature>
<evidence type="ECO:0000256" key="5">
    <source>
        <dbReference type="ARBA" id="ARBA00022990"/>
    </source>
</evidence>
<feature type="binding site" evidence="6">
    <location>
        <position position="535"/>
    </location>
    <ligand>
        <name>Mg(2+)</name>
        <dbReference type="ChEBI" id="CHEBI:18420"/>
    </ligand>
</feature>
<dbReference type="AlphaFoldDB" id="A0A7X9WWZ1"/>
<comment type="function">
    <text evidence="6">Catalyzes the conversion of acetate into acetyl-CoA (AcCoA), an essential intermediate at the junction of anabolic and catabolic pathways. AcsA undergoes a two-step reaction. In the first half reaction, AcsA combines acetate with ATP to form acetyl-adenylate (AcAMP) intermediate. In the second half reaction, it can then transfer the acetyl group from AcAMP to the sulfhydryl group of CoA, forming the product AcCoA.</text>
</comment>
<protein>
    <recommendedName>
        <fullName evidence="6">Acetyl-coenzyme A synthetase</fullName>
        <shortName evidence="6">AcCoA synthetase</shortName>
        <shortName evidence="6">Acs</shortName>
        <ecNumber evidence="6">6.2.1.1</ecNumber>
    </recommendedName>
    <alternativeName>
        <fullName evidence="6">Acetate--CoA ligase</fullName>
    </alternativeName>
    <alternativeName>
        <fullName evidence="6">Acyl-activating enzyme</fullName>
    </alternativeName>
</protein>
<sequence>MSDDFFPVPEAWAKDALMDRAARDADYARSIGDADAYWLERAQRLDWITAPTKSNESSFAEADFGVKWFADGVLNVSANCIDRHLAERADQTAILWEPDSPDAQPRRYSYRQLHEQVCRFANVLKAAGAKKGDRITVYMPMIPEAAFALLACARIGAVHSVVFGGFSPDALAGRIQDCDSNIVITADEGRRGGKAVPLKVNVDAALAHCPSVKKVIVVKATGGAVMMQDGRDLWLHDEAAKASPDCPPEPMHAEDPLFILYTSGSTGKPKGVLHTTGGYLLWAALTHELCFDYRPGDIYWCAADIGWVTGHSYIVYGPLANGATTLMYEGVPNYPTPARIWEVVDRHQVQTLFTAPTALRALMKEGDDFVHSTSRASLRLLGTVGEPINPEAWRWYHGVVGEGRCPIIDTWWQTETGAAMIAPTPGATDLKPGSATFPMPGVVPQIVDAEGTVLDGAAEGNLVIAQSWPGQMRTVWGDHDRFFQTYFTTFPGKYTTGDGARRDADGYYWITGRVDDVINVSGHRMGTAEVESALVLHESVAEAAVVGFPHDIKGQGIYAYVTLNSGEEATDELRKTLVKWVRTEIGPIATPDVVQFAPGLPKTRSGKIMRRILRKIAEGEVSTQALGDTSTLADPSVVDNLVANRQS</sequence>
<keyword evidence="6" id="KW-0479">Metal-binding</keyword>
<dbReference type="InterPro" id="IPR032387">
    <property type="entry name" value="ACAS_N"/>
</dbReference>
<dbReference type="NCBIfam" id="TIGR02188">
    <property type="entry name" value="Ac_CoA_lig_AcsA"/>
    <property type="match status" value="1"/>
</dbReference>
<evidence type="ECO:0000259" key="9">
    <source>
        <dbReference type="Pfam" id="PF16177"/>
    </source>
</evidence>
<dbReference type="Proteomes" id="UP000519023">
    <property type="component" value="Unassembled WGS sequence"/>
</dbReference>
<organism evidence="10 11">
    <name type="scientific">Sphingobium psychrophilum</name>
    <dbReference type="NCBI Taxonomy" id="2728834"/>
    <lineage>
        <taxon>Bacteria</taxon>
        <taxon>Pseudomonadati</taxon>
        <taxon>Pseudomonadota</taxon>
        <taxon>Alphaproteobacteria</taxon>
        <taxon>Sphingomonadales</taxon>
        <taxon>Sphingomonadaceae</taxon>
        <taxon>Sphingobium</taxon>
    </lineage>
</organism>
<comment type="PTM">
    <text evidence="6">Acetylated. Deacetylation by the SIR2-homolog deacetylase activates the enzyme.</text>
</comment>
<accession>A0A7X9WWZ1</accession>
<feature type="binding site" evidence="6">
    <location>
        <position position="333"/>
    </location>
    <ligand>
        <name>CoA</name>
        <dbReference type="ChEBI" id="CHEBI:57287"/>
    </ligand>
</feature>
<evidence type="ECO:0000259" key="7">
    <source>
        <dbReference type="Pfam" id="PF00501"/>
    </source>
</evidence>
<dbReference type="InterPro" id="IPR011904">
    <property type="entry name" value="Ac_CoA_lig"/>
</dbReference>
<evidence type="ECO:0000313" key="11">
    <source>
        <dbReference type="Proteomes" id="UP000519023"/>
    </source>
</evidence>
<feature type="binding site" evidence="6">
    <location>
        <position position="309"/>
    </location>
    <ligand>
        <name>CoA</name>
        <dbReference type="ChEBI" id="CHEBI:57287"/>
    </ligand>
</feature>
<dbReference type="FunFam" id="3.40.50.12780:FF:000001">
    <property type="entry name" value="Acetyl-coenzyme A synthetase"/>
    <property type="match status" value="1"/>
</dbReference>
<dbReference type="GO" id="GO:0005829">
    <property type="term" value="C:cytosol"/>
    <property type="evidence" value="ECO:0007669"/>
    <property type="project" value="TreeGrafter"/>
</dbReference>
<feature type="binding site" evidence="6">
    <location>
        <position position="537"/>
    </location>
    <ligand>
        <name>Mg(2+)</name>
        <dbReference type="ChEBI" id="CHEBI:18420"/>
    </ligand>
</feature>
<evidence type="ECO:0000256" key="6">
    <source>
        <dbReference type="HAMAP-Rule" id="MF_01123"/>
    </source>
</evidence>
<feature type="binding site" evidence="6">
    <location>
        <position position="521"/>
    </location>
    <ligand>
        <name>CoA</name>
        <dbReference type="ChEBI" id="CHEBI:57287"/>
    </ligand>
</feature>
<evidence type="ECO:0000259" key="8">
    <source>
        <dbReference type="Pfam" id="PF13193"/>
    </source>
</evidence>
<feature type="binding site" evidence="6">
    <location>
        <position position="524"/>
    </location>
    <ligand>
        <name>ATP</name>
        <dbReference type="ChEBI" id="CHEBI:30616"/>
    </ligand>
</feature>
<feature type="binding site" evidence="6">
    <location>
        <position position="582"/>
    </location>
    <ligand>
        <name>CoA</name>
        <dbReference type="ChEBI" id="CHEBI:57287"/>
    </ligand>
</feature>
<dbReference type="CDD" id="cd05966">
    <property type="entry name" value="ACS"/>
    <property type="match status" value="1"/>
</dbReference>
<feature type="binding site" evidence="6">
    <location>
        <position position="540"/>
    </location>
    <ligand>
        <name>Mg(2+)</name>
        <dbReference type="ChEBI" id="CHEBI:18420"/>
    </ligand>
</feature>
<gene>
    <name evidence="10" type="primary">acs</name>
    <name evidence="6" type="synonym">acsA</name>
    <name evidence="10" type="ORF">HHL08_13080</name>
</gene>
<feature type="domain" description="AMP-binding enzyme C-terminal" evidence="8">
    <location>
        <begin position="529"/>
        <end position="607"/>
    </location>
</feature>
<dbReference type="InterPro" id="IPR000873">
    <property type="entry name" value="AMP-dep_synth/lig_dom"/>
</dbReference>
<dbReference type="GO" id="GO:0019427">
    <property type="term" value="P:acetyl-CoA biosynthetic process from acetate"/>
    <property type="evidence" value="ECO:0007669"/>
    <property type="project" value="UniProtKB-UniRule"/>
</dbReference>
<evidence type="ECO:0000313" key="10">
    <source>
        <dbReference type="EMBL" id="NML11068.1"/>
    </source>
</evidence>
<evidence type="ECO:0000256" key="4">
    <source>
        <dbReference type="ARBA" id="ARBA00022840"/>
    </source>
</evidence>
<dbReference type="InterPro" id="IPR025110">
    <property type="entry name" value="AMP-bd_C"/>
</dbReference>
<dbReference type="Pfam" id="PF00501">
    <property type="entry name" value="AMP-binding"/>
    <property type="match status" value="1"/>
</dbReference>
<keyword evidence="11" id="KW-1185">Reference proteome</keyword>
<comment type="catalytic activity">
    <reaction evidence="6">
        <text>acetate + ATP + CoA = acetyl-CoA + AMP + diphosphate</text>
        <dbReference type="Rhea" id="RHEA:23176"/>
        <dbReference type="ChEBI" id="CHEBI:30089"/>
        <dbReference type="ChEBI" id="CHEBI:30616"/>
        <dbReference type="ChEBI" id="CHEBI:33019"/>
        <dbReference type="ChEBI" id="CHEBI:57287"/>
        <dbReference type="ChEBI" id="CHEBI:57288"/>
        <dbReference type="ChEBI" id="CHEBI:456215"/>
        <dbReference type="EC" id="6.2.1.1"/>
    </reaction>
</comment>
<reference evidence="10 11" key="1">
    <citation type="submission" date="2020-04" db="EMBL/GenBank/DDBJ databases">
        <title>Sphingobium sp. AR-3-1 isolated from Arctic soil.</title>
        <authorList>
            <person name="Dahal R.H."/>
            <person name="Chaudhary D.K."/>
        </authorList>
    </citation>
    <scope>NUCLEOTIDE SEQUENCE [LARGE SCALE GENOMIC DNA]</scope>
    <source>
        <strain evidence="10 11">AR-3-1</strain>
    </source>
</reference>
<keyword evidence="3 6" id="KW-0547">Nucleotide-binding</keyword>
<dbReference type="PANTHER" id="PTHR24095">
    <property type="entry name" value="ACETYL-COENZYME A SYNTHETASE"/>
    <property type="match status" value="1"/>
</dbReference>
<feature type="binding site" evidence="6">
    <location>
        <position position="498"/>
    </location>
    <ligand>
        <name>ATP</name>
        <dbReference type="ChEBI" id="CHEBI:30616"/>
    </ligand>
</feature>
<feature type="binding site" evidence="6">
    <location>
        <begin position="385"/>
        <end position="387"/>
    </location>
    <ligand>
        <name>ATP</name>
        <dbReference type="ChEBI" id="CHEBI:30616"/>
    </ligand>
</feature>
<feature type="binding site" evidence="6">
    <location>
        <begin position="409"/>
        <end position="414"/>
    </location>
    <ligand>
        <name>ATP</name>
        <dbReference type="ChEBI" id="CHEBI:30616"/>
    </ligand>
</feature>
<dbReference type="Gene3D" id="3.40.50.12780">
    <property type="entry name" value="N-terminal domain of ligase-like"/>
    <property type="match status" value="1"/>
</dbReference>
<dbReference type="NCBIfam" id="NF001208">
    <property type="entry name" value="PRK00174.1"/>
    <property type="match status" value="1"/>
</dbReference>
<dbReference type="Gene3D" id="3.30.300.30">
    <property type="match status" value="1"/>
</dbReference>
<dbReference type="Pfam" id="PF13193">
    <property type="entry name" value="AMP-binding_C"/>
    <property type="match status" value="1"/>
</dbReference>
<dbReference type="GO" id="GO:0005524">
    <property type="term" value="F:ATP binding"/>
    <property type="evidence" value="ECO:0007669"/>
    <property type="project" value="UniProtKB-KW"/>
</dbReference>